<evidence type="ECO:0000313" key="13">
    <source>
        <dbReference type="Proteomes" id="UP000185904"/>
    </source>
</evidence>
<evidence type="ECO:0000256" key="2">
    <source>
        <dbReference type="ARBA" id="ARBA00010992"/>
    </source>
</evidence>
<dbReference type="InterPro" id="IPR016171">
    <property type="entry name" value="Vanillyl_alc_oxidase_C-sub2"/>
</dbReference>
<dbReference type="InterPro" id="IPR016166">
    <property type="entry name" value="FAD-bd_PCMH"/>
</dbReference>
<feature type="transmembrane region" description="Helical" evidence="9">
    <location>
        <begin position="27"/>
        <end position="53"/>
    </location>
</feature>
<keyword evidence="13" id="KW-1185">Reference proteome</keyword>
<accession>A0A178CCT2</accession>
<feature type="transmembrane region" description="Helical" evidence="9">
    <location>
        <begin position="460"/>
        <end position="481"/>
    </location>
</feature>
<dbReference type="PRINTS" id="PR00171">
    <property type="entry name" value="SUGRTRNSPORT"/>
</dbReference>
<dbReference type="PANTHER" id="PTHR48022">
    <property type="entry name" value="PLASTIDIC GLUCOSE TRANSPORTER 4"/>
    <property type="match status" value="1"/>
</dbReference>
<feature type="transmembrane region" description="Helical" evidence="9">
    <location>
        <begin position="132"/>
        <end position="151"/>
    </location>
</feature>
<dbReference type="InterPro" id="IPR036318">
    <property type="entry name" value="FAD-bd_PCMH-like_sf"/>
</dbReference>
<dbReference type="CDD" id="cd17356">
    <property type="entry name" value="MFS_HXT"/>
    <property type="match status" value="1"/>
</dbReference>
<comment type="caution">
    <text evidence="12">The sequence shown here is derived from an EMBL/GenBank/DDBJ whole genome shotgun (WGS) entry which is preliminary data.</text>
</comment>
<evidence type="ECO:0000256" key="8">
    <source>
        <dbReference type="ARBA" id="ARBA00023136"/>
    </source>
</evidence>
<organism evidence="12 13">
    <name type="scientific">Fonsecaea nubica</name>
    <dbReference type="NCBI Taxonomy" id="856822"/>
    <lineage>
        <taxon>Eukaryota</taxon>
        <taxon>Fungi</taxon>
        <taxon>Dikarya</taxon>
        <taxon>Ascomycota</taxon>
        <taxon>Pezizomycotina</taxon>
        <taxon>Eurotiomycetes</taxon>
        <taxon>Chaetothyriomycetidae</taxon>
        <taxon>Chaetothyriales</taxon>
        <taxon>Herpotrichiellaceae</taxon>
        <taxon>Fonsecaea</taxon>
    </lineage>
</organism>
<dbReference type="PROSITE" id="PS00216">
    <property type="entry name" value="SUGAR_TRANSPORT_1"/>
    <property type="match status" value="1"/>
</dbReference>
<dbReference type="Gene3D" id="3.30.465.10">
    <property type="match status" value="1"/>
</dbReference>
<dbReference type="InterPro" id="IPR016164">
    <property type="entry name" value="FAD-linked_Oxase-like_C"/>
</dbReference>
<evidence type="ECO:0008006" key="14">
    <source>
        <dbReference type="Google" id="ProtNLM"/>
    </source>
</evidence>
<evidence type="ECO:0000256" key="1">
    <source>
        <dbReference type="ARBA" id="ARBA00004141"/>
    </source>
</evidence>
<dbReference type="Pfam" id="PF01565">
    <property type="entry name" value="FAD_binding_4"/>
    <property type="match status" value="1"/>
</dbReference>
<sequence length="1081" mass="120662">MASILKKIIRNDAMKEDPVEIYGWRSFVLTLTACMSGMLFGMDTGIIGGVIVLPAFTKKYHFDGLSKNDAATLSANIVSFLQLGCAFGALLAYPFADRYGRRASLMGSAFIGLVGIVMQFAASGYLGCMYTARLIAGLGAGACSMIAPLYVSENAPRALRGALTGTFQFFNTFGVMLAFWIDYGAELHLTGSSSYIVPLATQGIPAILLIVGMFFMNESPRHLAKQDEWEKAKKVLSLVRNLPEDHPYLQSEFQDIAIQLERERLLINGAGWRALQREMWTIPGNRKRALISFVLMMFQNLTGSNAINYYAPTIFKNIGITGTSVSLLATGIYGIVKMCSCATYLIFFADSLGRRRSLLWTAIAIACDMMYIGLYVRISPPKPGVPISGAGYFALVCIYLFAVFFQMGWGATPWIYVSEIPSARLRSMNVSIAASSQWLWNFVIARAVPNMLVNMGSNGYGTYIFFSVCCLCSFVFVWFFVPDTKGMSLEQMDDLFGVTELVHQKVGAMGSGDAKFPIRYNDPEYQQIHRNLFSHSLLCPLEDVLPPGVNQQQFDCAVAEFGEAVGEDNVFKGQALEEYVDPYELWEDEGKRKMPSAAVCPCSIDELRIVLKVANKFGIPVWTFSRGKNLGYGGPAPRLNGSVALDLHRMNKIIEVNDKFSYAVVEPGVTFTDLYLYCVEHKLGVWPSVPSLGWGSVVGNTVDRGTGFTPTATHHQHISGMEVMLADGDLVRTGQFAISNSPSAHLSKFSFGPSIEGLFLQSNLGIVTKMGIWLHPQPQAYMSCTFDMPNFEDVEVIVDIFGSLRRDGLLPNTVYVSNIVEWLGMTGKRAELWPEEGPIPDWRLRELQKELGFGYWNVKFGLYGAKAVVQSHFDELKRIIGQKVPGAEYHLQGHLFSGEDDKLLDANSIPDPHGGFFVGVPSLWSLPMVRYRLPKEKAGIGAHADYSPIIPSDGKMVLEWVKTARNICEGRGFDLFCDFFMHERHLIFVNMMVFDKANPSHRKTVDAIFRDLYREGRQRGFSKYRSHINYMDLVADAYDFNDHAYRRFVERLKDTVDPNGILSPGKQGIWPARYRHLKEKL</sequence>
<dbReference type="GeneID" id="34593261"/>
<dbReference type="NCBIfam" id="TIGR00879">
    <property type="entry name" value="SP"/>
    <property type="match status" value="1"/>
</dbReference>
<dbReference type="Gene3D" id="1.20.1250.20">
    <property type="entry name" value="MFS general substrate transporter like domains"/>
    <property type="match status" value="1"/>
</dbReference>
<dbReference type="SUPFAM" id="SSF103473">
    <property type="entry name" value="MFS general substrate transporter"/>
    <property type="match status" value="1"/>
</dbReference>
<dbReference type="Pfam" id="PF00083">
    <property type="entry name" value="Sugar_tr"/>
    <property type="match status" value="1"/>
</dbReference>
<dbReference type="AlphaFoldDB" id="A0A178CCT2"/>
<evidence type="ECO:0000256" key="6">
    <source>
        <dbReference type="ARBA" id="ARBA00022827"/>
    </source>
</evidence>
<keyword evidence="8 9" id="KW-0472">Membrane</keyword>
<feature type="transmembrane region" description="Helical" evidence="9">
    <location>
        <begin position="73"/>
        <end position="93"/>
    </location>
</feature>
<dbReference type="PROSITE" id="PS00217">
    <property type="entry name" value="SUGAR_TRANSPORT_2"/>
    <property type="match status" value="1"/>
</dbReference>
<comment type="similarity">
    <text evidence="2">Belongs to the major facilitator superfamily. Sugar transporter (TC 2.A.1.1) family.</text>
</comment>
<dbReference type="InterPro" id="IPR016167">
    <property type="entry name" value="FAD-bd_PCMH_sub1"/>
</dbReference>
<dbReference type="Gene3D" id="3.40.462.10">
    <property type="entry name" value="FAD-linked oxidases, C-terminal domain"/>
    <property type="match status" value="1"/>
</dbReference>
<dbReference type="SUPFAM" id="SSF55103">
    <property type="entry name" value="FAD-linked oxidases, C-terminal domain"/>
    <property type="match status" value="1"/>
</dbReference>
<feature type="transmembrane region" description="Helical" evidence="9">
    <location>
        <begin position="105"/>
        <end position="126"/>
    </location>
</feature>
<feature type="transmembrane region" description="Helical" evidence="9">
    <location>
        <begin position="323"/>
        <end position="346"/>
    </location>
</feature>
<feature type="transmembrane region" description="Helical" evidence="9">
    <location>
        <begin position="195"/>
        <end position="216"/>
    </location>
</feature>
<evidence type="ECO:0000259" key="10">
    <source>
        <dbReference type="PROSITE" id="PS50850"/>
    </source>
</evidence>
<dbReference type="GO" id="GO:0003824">
    <property type="term" value="F:catalytic activity"/>
    <property type="evidence" value="ECO:0007669"/>
    <property type="project" value="InterPro"/>
</dbReference>
<dbReference type="GO" id="GO:0005351">
    <property type="term" value="F:carbohydrate:proton symporter activity"/>
    <property type="evidence" value="ECO:0007669"/>
    <property type="project" value="TreeGrafter"/>
</dbReference>
<dbReference type="InterPro" id="IPR036259">
    <property type="entry name" value="MFS_trans_sf"/>
</dbReference>
<dbReference type="PROSITE" id="PS51387">
    <property type="entry name" value="FAD_PCMH"/>
    <property type="match status" value="1"/>
</dbReference>
<dbReference type="Proteomes" id="UP000185904">
    <property type="component" value="Unassembled WGS sequence"/>
</dbReference>
<dbReference type="Gene3D" id="3.30.43.10">
    <property type="entry name" value="Uridine Diphospho-n-acetylenolpyruvylglucosamine Reductase, domain 2"/>
    <property type="match status" value="1"/>
</dbReference>
<evidence type="ECO:0000256" key="4">
    <source>
        <dbReference type="ARBA" id="ARBA00022630"/>
    </source>
</evidence>
<feature type="transmembrane region" description="Helical" evidence="9">
    <location>
        <begin position="289"/>
        <end position="311"/>
    </location>
</feature>
<dbReference type="Gene3D" id="1.10.45.10">
    <property type="entry name" value="Vanillyl-alcohol Oxidase, Chain A, domain 4"/>
    <property type="match status" value="1"/>
</dbReference>
<dbReference type="InterPro" id="IPR016169">
    <property type="entry name" value="FAD-bd_PCMH_sub2"/>
</dbReference>
<dbReference type="InterPro" id="IPR005828">
    <property type="entry name" value="MFS_sugar_transport-like"/>
</dbReference>
<feature type="transmembrane region" description="Helical" evidence="9">
    <location>
        <begin position="358"/>
        <end position="378"/>
    </location>
</feature>
<reference evidence="12 13" key="1">
    <citation type="submission" date="2016-03" db="EMBL/GenBank/DDBJ databases">
        <title>The draft genome sequence of Fonsecaea nubica causative agent of cutaneous subcutaneous infection in human host.</title>
        <authorList>
            <person name="Costa F."/>
            <person name="Sybren D.H."/>
            <person name="Raittz R.T."/>
            <person name="Weiss V.A."/>
            <person name="Leao A.C."/>
            <person name="Gomes R."/>
            <person name="De Souza E.M."/>
            <person name="Pedrosa F.O."/>
            <person name="Steffens M.B."/>
            <person name="Bombassaro A."/>
            <person name="Tadra-Sfeir M.Z."/>
            <person name="Moreno L.F."/>
            <person name="Najafzadeh M.J."/>
            <person name="Felipe M.S."/>
            <person name="Teixeira M."/>
            <person name="Sun J."/>
            <person name="Xi L."/>
            <person name="Castro M.A."/>
            <person name="Vicente V.A."/>
        </authorList>
    </citation>
    <scope>NUCLEOTIDE SEQUENCE [LARGE SCALE GENOMIC DNA]</scope>
    <source>
        <strain evidence="12 13">CBS 269.64</strain>
    </source>
</reference>
<dbReference type="FunFam" id="1.20.1250.20:FF:000026">
    <property type="entry name" value="MFS quinate transporter QutD"/>
    <property type="match status" value="1"/>
</dbReference>
<protein>
    <recommendedName>
        <fullName evidence="14">Major facilitator superfamily (MFS) profile domain-containing protein</fullName>
    </recommendedName>
</protein>
<dbReference type="RefSeq" id="XP_022495881.1">
    <property type="nucleotide sequence ID" value="XM_022648132.1"/>
</dbReference>
<evidence type="ECO:0000256" key="3">
    <source>
        <dbReference type="ARBA" id="ARBA00022448"/>
    </source>
</evidence>
<evidence type="ECO:0000259" key="11">
    <source>
        <dbReference type="PROSITE" id="PS51387"/>
    </source>
</evidence>
<name>A0A178CCT2_9EURO</name>
<dbReference type="EMBL" id="LVCJ01000097">
    <property type="protein sequence ID" value="OAL27056.1"/>
    <property type="molecule type" value="Genomic_DNA"/>
</dbReference>
<dbReference type="InterPro" id="IPR050360">
    <property type="entry name" value="MFS_Sugar_Transporters"/>
</dbReference>
<dbReference type="InterPro" id="IPR020846">
    <property type="entry name" value="MFS_dom"/>
</dbReference>
<feature type="transmembrane region" description="Helical" evidence="9">
    <location>
        <begin position="390"/>
        <end position="416"/>
    </location>
</feature>
<dbReference type="InterPro" id="IPR016170">
    <property type="entry name" value="Cytok_DH_C_sf"/>
</dbReference>
<keyword evidence="5 9" id="KW-0812">Transmembrane</keyword>
<proteinExistence type="inferred from homology"/>
<evidence type="ECO:0000256" key="7">
    <source>
        <dbReference type="ARBA" id="ARBA00022989"/>
    </source>
</evidence>
<dbReference type="InterPro" id="IPR006094">
    <property type="entry name" value="Oxid_FAD_bind_N"/>
</dbReference>
<feature type="transmembrane region" description="Helical" evidence="9">
    <location>
        <begin position="163"/>
        <end position="183"/>
    </location>
</feature>
<keyword evidence="3" id="KW-0813">Transport</keyword>
<comment type="subcellular location">
    <subcellularLocation>
        <location evidence="1">Membrane</location>
        <topology evidence="1">Multi-pass membrane protein</topology>
    </subcellularLocation>
</comment>
<dbReference type="GO" id="GO:0071949">
    <property type="term" value="F:FAD binding"/>
    <property type="evidence" value="ECO:0007669"/>
    <property type="project" value="InterPro"/>
</dbReference>
<dbReference type="PROSITE" id="PS50850">
    <property type="entry name" value="MFS"/>
    <property type="match status" value="1"/>
</dbReference>
<keyword evidence="7 9" id="KW-1133">Transmembrane helix</keyword>
<evidence type="ECO:0000313" key="12">
    <source>
        <dbReference type="EMBL" id="OAL27056.1"/>
    </source>
</evidence>
<dbReference type="InterPro" id="IPR005829">
    <property type="entry name" value="Sugar_transporter_CS"/>
</dbReference>
<dbReference type="InterPro" id="IPR003663">
    <property type="entry name" value="Sugar/inositol_transpt"/>
</dbReference>
<dbReference type="OrthoDB" id="5332616at2759"/>
<feature type="domain" description="FAD-binding PCMH-type" evidence="11">
    <location>
        <begin position="591"/>
        <end position="777"/>
    </location>
</feature>
<dbReference type="GO" id="GO:0016020">
    <property type="term" value="C:membrane"/>
    <property type="evidence" value="ECO:0007669"/>
    <property type="project" value="UniProtKB-SubCell"/>
</dbReference>
<keyword evidence="6" id="KW-0274">FAD</keyword>
<keyword evidence="4" id="KW-0285">Flavoprotein</keyword>
<evidence type="ECO:0000256" key="9">
    <source>
        <dbReference type="SAM" id="Phobius"/>
    </source>
</evidence>
<dbReference type="SUPFAM" id="SSF56176">
    <property type="entry name" value="FAD-binding/transporter-associated domain-like"/>
    <property type="match status" value="1"/>
</dbReference>
<dbReference type="PANTHER" id="PTHR48022:SF21">
    <property type="entry name" value="QUINATE TRANSPORTER, PUTATIVE (AFU_ORTHOLOGUE AFUA_6G06960)-RELATED"/>
    <property type="match status" value="1"/>
</dbReference>
<evidence type="ECO:0000256" key="5">
    <source>
        <dbReference type="ARBA" id="ARBA00022692"/>
    </source>
</evidence>
<feature type="domain" description="Major facilitator superfamily (MFS) profile" evidence="10">
    <location>
        <begin position="29"/>
        <end position="485"/>
    </location>
</feature>
<gene>
    <name evidence="12" type="ORF">AYO20_09864</name>
</gene>